<dbReference type="CDD" id="cd04301">
    <property type="entry name" value="NAT_SF"/>
    <property type="match status" value="1"/>
</dbReference>
<evidence type="ECO:0000313" key="2">
    <source>
        <dbReference type="EMBL" id="SDY36914.1"/>
    </source>
</evidence>
<keyword evidence="2" id="KW-0689">Ribosomal protein</keyword>
<dbReference type="Proteomes" id="UP000182902">
    <property type="component" value="Unassembled WGS sequence"/>
</dbReference>
<evidence type="ECO:0000313" key="3">
    <source>
        <dbReference type="Proteomes" id="UP000182902"/>
    </source>
</evidence>
<dbReference type="InterPro" id="IPR000182">
    <property type="entry name" value="GNAT_dom"/>
</dbReference>
<dbReference type="GO" id="GO:0016747">
    <property type="term" value="F:acyltransferase activity, transferring groups other than amino-acyl groups"/>
    <property type="evidence" value="ECO:0007669"/>
    <property type="project" value="InterPro"/>
</dbReference>
<name>A0A1H3JCH9_9PSED</name>
<dbReference type="SUPFAM" id="SSF55729">
    <property type="entry name" value="Acyl-CoA N-acyltransferases (Nat)"/>
    <property type="match status" value="1"/>
</dbReference>
<protein>
    <submittedName>
        <fullName evidence="2">Ribosomal protein S18 acetylase RimI</fullName>
    </submittedName>
</protein>
<sequence length="260" mass="28762">MHVNAACDLPTLYAKTEEHFFAAVCSTHRRYGGGINAYFTDEYFSPFNLLFIRVGSSLPDNALAAPLELVRRTTQAIRVVIHEKKVEELGEVFLAHGFKPVEKTTAMVGDLAGLAPWVGDSGVQVQLTRNMNDWAEPFGSAFMRLPEEVARYQARHQRALDAGQALYHFTLSDERQVRSSLVLSLCDGEARLSDIGTTLGFRGRGYASRLIHAALLHASSLGALRCFLEASQGAFALYRQLGFEPLYECRAFTRDAIADA</sequence>
<dbReference type="GO" id="GO:0005840">
    <property type="term" value="C:ribosome"/>
    <property type="evidence" value="ECO:0007669"/>
    <property type="project" value="UniProtKB-KW"/>
</dbReference>
<gene>
    <name evidence="2" type="ORF">SAMN05216247_103516</name>
</gene>
<dbReference type="EMBL" id="FNOX01000003">
    <property type="protein sequence ID" value="SDY36914.1"/>
    <property type="molecule type" value="Genomic_DNA"/>
</dbReference>
<reference evidence="2 3" key="1">
    <citation type="submission" date="2016-10" db="EMBL/GenBank/DDBJ databases">
        <authorList>
            <person name="de Groot N.N."/>
        </authorList>
    </citation>
    <scope>NUCLEOTIDE SEQUENCE [LARGE SCALE GENOMIC DNA]</scope>
    <source>
        <strain evidence="2 3">ICMP 14252</strain>
    </source>
</reference>
<dbReference type="InterPro" id="IPR016181">
    <property type="entry name" value="Acyl_CoA_acyltransferase"/>
</dbReference>
<accession>A0A1H3JCH9</accession>
<feature type="domain" description="N-acetyltransferase" evidence="1">
    <location>
        <begin position="129"/>
        <end position="260"/>
    </location>
</feature>
<dbReference type="PROSITE" id="PS51186">
    <property type="entry name" value="GNAT"/>
    <property type="match status" value="1"/>
</dbReference>
<organism evidence="2 3">
    <name type="scientific">Pseudomonas salomonii</name>
    <dbReference type="NCBI Taxonomy" id="191391"/>
    <lineage>
        <taxon>Bacteria</taxon>
        <taxon>Pseudomonadati</taxon>
        <taxon>Pseudomonadota</taxon>
        <taxon>Gammaproteobacteria</taxon>
        <taxon>Pseudomonadales</taxon>
        <taxon>Pseudomonadaceae</taxon>
        <taxon>Pseudomonas</taxon>
    </lineage>
</organism>
<proteinExistence type="predicted"/>
<dbReference type="Pfam" id="PF00583">
    <property type="entry name" value="Acetyltransf_1"/>
    <property type="match status" value="1"/>
</dbReference>
<keyword evidence="2" id="KW-0687">Ribonucleoprotein</keyword>
<dbReference type="AlphaFoldDB" id="A0A1H3JCH9"/>
<dbReference type="RefSeq" id="WP_069788521.1">
    <property type="nucleotide sequence ID" value="NZ_FNOX01000003.1"/>
</dbReference>
<evidence type="ECO:0000259" key="1">
    <source>
        <dbReference type="PROSITE" id="PS51186"/>
    </source>
</evidence>
<dbReference type="Gene3D" id="3.40.630.30">
    <property type="match status" value="1"/>
</dbReference>